<dbReference type="Proteomes" id="UP000625711">
    <property type="component" value="Unassembled WGS sequence"/>
</dbReference>
<gene>
    <name evidence="2" type="ORF">GWI33_017258</name>
</gene>
<evidence type="ECO:0000256" key="1">
    <source>
        <dbReference type="SAM" id="MobiDB-lite"/>
    </source>
</evidence>
<name>A0A834I2E6_RHYFE</name>
<dbReference type="EMBL" id="JAACXV010014191">
    <property type="protein sequence ID" value="KAF7269740.1"/>
    <property type="molecule type" value="Genomic_DNA"/>
</dbReference>
<evidence type="ECO:0000313" key="2">
    <source>
        <dbReference type="EMBL" id="KAF7269740.1"/>
    </source>
</evidence>
<evidence type="ECO:0000313" key="3">
    <source>
        <dbReference type="Proteomes" id="UP000625711"/>
    </source>
</evidence>
<comment type="caution">
    <text evidence="2">The sequence shown here is derived from an EMBL/GenBank/DDBJ whole genome shotgun (WGS) entry which is preliminary data.</text>
</comment>
<protein>
    <submittedName>
        <fullName evidence="2">Uncharacterized protein</fullName>
    </submittedName>
</protein>
<feature type="region of interest" description="Disordered" evidence="1">
    <location>
        <begin position="1"/>
        <end position="40"/>
    </location>
</feature>
<keyword evidence="3" id="KW-1185">Reference proteome</keyword>
<reference evidence="2" key="1">
    <citation type="submission" date="2020-08" db="EMBL/GenBank/DDBJ databases">
        <title>Genome sequencing and assembly of the red palm weevil Rhynchophorus ferrugineus.</title>
        <authorList>
            <person name="Dias G.B."/>
            <person name="Bergman C.M."/>
            <person name="Manee M."/>
        </authorList>
    </citation>
    <scope>NUCLEOTIDE SEQUENCE</scope>
    <source>
        <strain evidence="2">AA-2017</strain>
        <tissue evidence="2">Whole larva</tissue>
    </source>
</reference>
<accession>A0A834I2E6</accession>
<organism evidence="2 3">
    <name type="scientific">Rhynchophorus ferrugineus</name>
    <name type="common">Red palm weevil</name>
    <name type="synonym">Curculio ferrugineus</name>
    <dbReference type="NCBI Taxonomy" id="354439"/>
    <lineage>
        <taxon>Eukaryota</taxon>
        <taxon>Metazoa</taxon>
        <taxon>Ecdysozoa</taxon>
        <taxon>Arthropoda</taxon>
        <taxon>Hexapoda</taxon>
        <taxon>Insecta</taxon>
        <taxon>Pterygota</taxon>
        <taxon>Neoptera</taxon>
        <taxon>Endopterygota</taxon>
        <taxon>Coleoptera</taxon>
        <taxon>Polyphaga</taxon>
        <taxon>Cucujiformia</taxon>
        <taxon>Curculionidae</taxon>
        <taxon>Dryophthorinae</taxon>
        <taxon>Rhynchophorus</taxon>
    </lineage>
</organism>
<sequence>MDPSRPLDERPADDILCKKPNGVHDEKRHGQRSCELYGGGTGRSGNSTTYYYDKTVALGAAFVQQILVRTNGDPEEKQYTL</sequence>
<dbReference type="AlphaFoldDB" id="A0A834I2E6"/>
<proteinExistence type="predicted"/>
<feature type="compositionally biased region" description="Basic and acidic residues" evidence="1">
    <location>
        <begin position="1"/>
        <end position="28"/>
    </location>
</feature>